<proteinExistence type="predicted"/>
<dbReference type="EMBL" id="JANRMS010001101">
    <property type="protein sequence ID" value="KAJ3531050.1"/>
    <property type="molecule type" value="Genomic_DNA"/>
</dbReference>
<protein>
    <submittedName>
        <fullName evidence="1">Uncharacterized protein</fullName>
    </submittedName>
</protein>
<evidence type="ECO:0000313" key="2">
    <source>
        <dbReference type="Proteomes" id="UP001148629"/>
    </source>
</evidence>
<gene>
    <name evidence="1" type="ORF">NM208_g9049</name>
</gene>
<sequence>MATSGFDEKLREGIESREGPVDEEKEKGLQTFVNNEIALKVKFKGEEDKASLLKKALDELNVKYQHCSRTIGIANDRLRTWEDYGKRSQRKIADKDKRIHELEEKVKQSGTNDAEYMKLESELVGVVSRLELLGAPMA</sequence>
<comment type="caution">
    <text evidence="1">The sequence shown here is derived from an EMBL/GenBank/DDBJ whole genome shotgun (WGS) entry which is preliminary data.</text>
</comment>
<name>A0ACC1S369_9HYPO</name>
<organism evidence="1 2">
    <name type="scientific">Fusarium decemcellulare</name>
    <dbReference type="NCBI Taxonomy" id="57161"/>
    <lineage>
        <taxon>Eukaryota</taxon>
        <taxon>Fungi</taxon>
        <taxon>Dikarya</taxon>
        <taxon>Ascomycota</taxon>
        <taxon>Pezizomycotina</taxon>
        <taxon>Sordariomycetes</taxon>
        <taxon>Hypocreomycetidae</taxon>
        <taxon>Hypocreales</taxon>
        <taxon>Nectriaceae</taxon>
        <taxon>Fusarium</taxon>
        <taxon>Fusarium decemcellulare species complex</taxon>
    </lineage>
</organism>
<accession>A0ACC1S369</accession>
<reference evidence="1" key="1">
    <citation type="submission" date="2022-08" db="EMBL/GenBank/DDBJ databases">
        <title>Genome Sequence of Fusarium decemcellulare.</title>
        <authorList>
            <person name="Buettner E."/>
        </authorList>
    </citation>
    <scope>NUCLEOTIDE SEQUENCE</scope>
    <source>
        <strain evidence="1">Babe19</strain>
    </source>
</reference>
<evidence type="ECO:0000313" key="1">
    <source>
        <dbReference type="EMBL" id="KAJ3531050.1"/>
    </source>
</evidence>
<keyword evidence="2" id="KW-1185">Reference proteome</keyword>
<dbReference type="Proteomes" id="UP001148629">
    <property type="component" value="Unassembled WGS sequence"/>
</dbReference>